<keyword evidence="3" id="KW-1185">Reference proteome</keyword>
<sequence length="183" mass="20578">MRKPKFMLGAGKQQKESLMDESALALRHSHAFDIRINFDKRWSLGPIYGGAQQGYTSIGEGSTVTGPRLNGMLVDYSGADWPVVRADGVVELNAHYMIKTDDGALIYIRNLGYVHGPLRAHGQSPDEEPAIARYFRCTPYFRAPEGPHDWLNRTVIVGVGQRRPKLTDADEPDHSLFRYYTID</sequence>
<evidence type="ECO:0000256" key="1">
    <source>
        <dbReference type="HAMAP-Rule" id="MF_00775"/>
    </source>
</evidence>
<gene>
    <name evidence="2" type="ORF">B5J99_08225</name>
</gene>
<comment type="similarity">
    <text evidence="1">Belongs to the UPF0311 family.</text>
</comment>
<dbReference type="EMBL" id="CP020083">
    <property type="protein sequence ID" value="ASR51449.1"/>
    <property type="molecule type" value="Genomic_DNA"/>
</dbReference>
<dbReference type="InterPro" id="IPR020915">
    <property type="entry name" value="UPF0311"/>
</dbReference>
<dbReference type="Proteomes" id="UP000258016">
    <property type="component" value="Chromosome"/>
</dbReference>
<dbReference type="PANTHER" id="PTHR37315:SF1">
    <property type="entry name" value="UPF0311 PROTEIN BLR7842"/>
    <property type="match status" value="1"/>
</dbReference>
<dbReference type="Gene3D" id="2.40.160.20">
    <property type="match status" value="1"/>
</dbReference>
<proteinExistence type="inferred from homology"/>
<dbReference type="Pfam" id="PF11578">
    <property type="entry name" value="DUF3237"/>
    <property type="match status" value="1"/>
</dbReference>
<accession>A0ABN5B7G6</accession>
<reference evidence="2 3" key="1">
    <citation type="submission" date="2017-03" db="EMBL/GenBank/DDBJ databases">
        <title>Complete genome sequence of Blastomonas fulva degrading microcsystin LR.</title>
        <authorList>
            <person name="Lee H.-g."/>
            <person name="Jin L."/>
            <person name="oh H.-M."/>
        </authorList>
    </citation>
    <scope>NUCLEOTIDE SEQUENCE [LARGE SCALE GENOMIC DNA]</scope>
    <source>
        <strain evidence="2 3">T2</strain>
    </source>
</reference>
<evidence type="ECO:0000313" key="2">
    <source>
        <dbReference type="EMBL" id="ASR51449.1"/>
    </source>
</evidence>
<name>A0ABN5B7G6_9SPHN</name>
<evidence type="ECO:0000313" key="3">
    <source>
        <dbReference type="Proteomes" id="UP000258016"/>
    </source>
</evidence>
<dbReference type="HAMAP" id="MF_00775">
    <property type="entry name" value="UPF0311"/>
    <property type="match status" value="1"/>
</dbReference>
<organism evidence="2 3">
    <name type="scientific">Blastomonas fulva</name>
    <dbReference type="NCBI Taxonomy" id="1550728"/>
    <lineage>
        <taxon>Bacteria</taxon>
        <taxon>Pseudomonadati</taxon>
        <taxon>Pseudomonadota</taxon>
        <taxon>Alphaproteobacteria</taxon>
        <taxon>Sphingomonadales</taxon>
        <taxon>Sphingomonadaceae</taxon>
        <taxon>Blastomonas</taxon>
    </lineage>
</organism>
<dbReference type="PANTHER" id="PTHR37315">
    <property type="entry name" value="UPF0311 PROTEIN BLR7842"/>
    <property type="match status" value="1"/>
</dbReference>
<protein>
    <recommendedName>
        <fullName evidence="1">UPF0311 protein B5J99_08225</fullName>
    </recommendedName>
</protein>